<sequence length="319" mass="38062">MINKIKEYISSTQPVVDALKDLHIYSNDNQFQSQQLISNRLRPFFESQQRKKLFLQSLFEEVEKESVQEGNLQRKFKILLLLHIILSSQVGRSELSKILISKQLNLKTPNQITSKLGLVCQQYYHYLYKLASQTTFIHEEVVDGDLLLYFTLSNQCYIGMSMQKIIENVDSFQSNLLLANIIKFIYYDLQDIFIFILKDIKSLIENKEDIQYSKEQMLELYKECQILQTRMLEFYRFNRHFEHFQQIMPPYSLPINKESIGQLYSSQPKVNSLQQIINLKENQLDRQQPQTSKQKNSQKFEFQEKWRKKQDSTEFLFSN</sequence>
<evidence type="ECO:0000313" key="3">
    <source>
        <dbReference type="Proteomes" id="UP000000600"/>
    </source>
</evidence>
<dbReference type="HOGENOM" id="CLU_074481_0_0_1"/>
<dbReference type="OrthoDB" id="297212at2759"/>
<dbReference type="EMBL" id="CT868407">
    <property type="protein sequence ID" value="CAK81613.1"/>
    <property type="molecule type" value="Genomic_DNA"/>
</dbReference>
<organism evidence="2 3">
    <name type="scientific">Paramecium tetraurelia</name>
    <dbReference type="NCBI Taxonomy" id="5888"/>
    <lineage>
        <taxon>Eukaryota</taxon>
        <taxon>Sar</taxon>
        <taxon>Alveolata</taxon>
        <taxon>Ciliophora</taxon>
        <taxon>Intramacronucleata</taxon>
        <taxon>Oligohymenophorea</taxon>
        <taxon>Peniculida</taxon>
        <taxon>Parameciidae</taxon>
        <taxon>Paramecium</taxon>
    </lineage>
</organism>
<evidence type="ECO:0000313" key="2">
    <source>
        <dbReference type="EMBL" id="CAK81613.1"/>
    </source>
</evidence>
<accession>A0DEZ6</accession>
<feature type="region of interest" description="Disordered" evidence="1">
    <location>
        <begin position="284"/>
        <end position="305"/>
    </location>
</feature>
<proteinExistence type="predicted"/>
<name>A0DEZ6_PARTE</name>
<reference evidence="2 3" key="1">
    <citation type="journal article" date="2006" name="Nature">
        <title>Global trends of whole-genome duplications revealed by the ciliate Paramecium tetraurelia.</title>
        <authorList>
            <consortium name="Genoscope"/>
            <person name="Aury J.-M."/>
            <person name="Jaillon O."/>
            <person name="Duret L."/>
            <person name="Noel B."/>
            <person name="Jubin C."/>
            <person name="Porcel B.M."/>
            <person name="Segurens B."/>
            <person name="Daubin V."/>
            <person name="Anthouard V."/>
            <person name="Aiach N."/>
            <person name="Arnaiz O."/>
            <person name="Billaut A."/>
            <person name="Beisson J."/>
            <person name="Blanc I."/>
            <person name="Bouhouche K."/>
            <person name="Camara F."/>
            <person name="Duharcourt S."/>
            <person name="Guigo R."/>
            <person name="Gogendeau D."/>
            <person name="Katinka M."/>
            <person name="Keller A.-M."/>
            <person name="Kissmehl R."/>
            <person name="Klotz C."/>
            <person name="Koll F."/>
            <person name="Le Moue A."/>
            <person name="Lepere C."/>
            <person name="Malinsky S."/>
            <person name="Nowacki M."/>
            <person name="Nowak J.K."/>
            <person name="Plattner H."/>
            <person name="Poulain J."/>
            <person name="Ruiz F."/>
            <person name="Serrano V."/>
            <person name="Zagulski M."/>
            <person name="Dessen P."/>
            <person name="Betermier M."/>
            <person name="Weissenbach J."/>
            <person name="Scarpelli C."/>
            <person name="Schachter V."/>
            <person name="Sperling L."/>
            <person name="Meyer E."/>
            <person name="Cohen J."/>
            <person name="Wincker P."/>
        </authorList>
    </citation>
    <scope>NUCLEOTIDE SEQUENCE [LARGE SCALE GENOMIC DNA]</scope>
    <source>
        <strain evidence="2 3">Stock d4-2</strain>
    </source>
</reference>
<dbReference type="InParanoid" id="A0DEZ6"/>
<dbReference type="Proteomes" id="UP000000600">
    <property type="component" value="Unassembled WGS sequence"/>
</dbReference>
<gene>
    <name evidence="2" type="ORF">GSPATT00016439001</name>
</gene>
<feature type="compositionally biased region" description="Polar residues" evidence="1">
    <location>
        <begin position="284"/>
        <end position="300"/>
    </location>
</feature>
<protein>
    <recommendedName>
        <fullName evidence="4">AP180 N-terminal homology (ANTH) domain-containing protein</fullName>
    </recommendedName>
</protein>
<dbReference type="KEGG" id="ptm:GSPATT00016439001"/>
<evidence type="ECO:0008006" key="4">
    <source>
        <dbReference type="Google" id="ProtNLM"/>
    </source>
</evidence>
<dbReference type="RefSeq" id="XP_001449010.1">
    <property type="nucleotide sequence ID" value="XM_001448973.1"/>
</dbReference>
<dbReference type="AlphaFoldDB" id="A0DEZ6"/>
<dbReference type="GeneID" id="5034795"/>
<evidence type="ECO:0000256" key="1">
    <source>
        <dbReference type="SAM" id="MobiDB-lite"/>
    </source>
</evidence>
<keyword evidence="3" id="KW-1185">Reference proteome</keyword>